<dbReference type="GeneID" id="100201825"/>
<evidence type="ECO:0000256" key="2">
    <source>
        <dbReference type="ARBA" id="ARBA00023002"/>
    </source>
</evidence>
<evidence type="ECO:0000313" key="6">
    <source>
        <dbReference type="RefSeq" id="XP_065659441.1"/>
    </source>
</evidence>
<comment type="similarity">
    <text evidence="1 3">Belongs to the short-chain dehydrogenases/reductases (SDR) family.</text>
</comment>
<dbReference type="PANTHER" id="PTHR44196:SF1">
    <property type="entry name" value="DEHYDROGENASE_REDUCTASE SDR FAMILY MEMBER 7B"/>
    <property type="match status" value="1"/>
</dbReference>
<dbReference type="SUPFAM" id="SSF51735">
    <property type="entry name" value="NAD(P)-binding Rossmann-fold domains"/>
    <property type="match status" value="1"/>
</dbReference>
<keyword evidence="4" id="KW-0812">Transmembrane</keyword>
<evidence type="ECO:0000256" key="1">
    <source>
        <dbReference type="ARBA" id="ARBA00006484"/>
    </source>
</evidence>
<keyword evidence="2" id="KW-0560">Oxidoreductase</keyword>
<gene>
    <name evidence="6" type="primary">LOC100201825</name>
</gene>
<dbReference type="PANTHER" id="PTHR44196">
    <property type="entry name" value="DEHYDROGENASE/REDUCTASE SDR FAMILY MEMBER 7B"/>
    <property type="match status" value="1"/>
</dbReference>
<dbReference type="InterPro" id="IPR036291">
    <property type="entry name" value="NAD(P)-bd_dom_sf"/>
</dbReference>
<dbReference type="Gene3D" id="3.40.50.720">
    <property type="entry name" value="NAD(P)-binding Rossmann-like Domain"/>
    <property type="match status" value="1"/>
</dbReference>
<dbReference type="PRINTS" id="PR00080">
    <property type="entry name" value="SDRFAMILY"/>
</dbReference>
<keyword evidence="4" id="KW-0472">Membrane</keyword>
<name>A0ABM4CCN9_HYDVU</name>
<evidence type="ECO:0000256" key="3">
    <source>
        <dbReference type="RuleBase" id="RU000363"/>
    </source>
</evidence>
<dbReference type="InterPro" id="IPR002347">
    <property type="entry name" value="SDR_fam"/>
</dbReference>
<evidence type="ECO:0000256" key="4">
    <source>
        <dbReference type="SAM" id="Phobius"/>
    </source>
</evidence>
<accession>A0ABM4CCN9</accession>
<proteinExistence type="inferred from homology"/>
<dbReference type="RefSeq" id="XP_065659441.1">
    <property type="nucleotide sequence ID" value="XM_065803369.1"/>
</dbReference>
<protein>
    <submittedName>
        <fullName evidence="6">Dehydrogenase/reductase SDR family member 7B isoform X2</fullName>
    </submittedName>
</protein>
<keyword evidence="4" id="KW-1133">Transmembrane helix</keyword>
<dbReference type="Pfam" id="PF00106">
    <property type="entry name" value="adh_short"/>
    <property type="match status" value="1"/>
</dbReference>
<keyword evidence="5" id="KW-1185">Reference proteome</keyword>
<dbReference type="Proteomes" id="UP001652625">
    <property type="component" value="Chromosome 08"/>
</dbReference>
<sequence length="304" mass="33609">MLPVLFLIIPCLVMSYLMWLYKKLFLKPVSVHGKIVLITGASSGLGEACAKKFSFEGAKVILCARNIDELKRVKNEICNNEDNVWPVINQLDITNPNDIIQCEQNIRNNFGGIDILISNAGMSQRGSVIDTTDDVYTNLMNVNFFGPVRLIKAFLPAMLLKKQGHIISIGSVQSLIAIPFRAAYSASKHANNAFFDSLRAEVADDNVNVTTVNPGYIHTNLSINALSPDGKKHGVMDKSTLSGMDPSLVACAIYDSVVYPNNELNLADLKSKFAIDIRTLFPSAYFMIMKLRARSEKKSMKKSL</sequence>
<reference evidence="6" key="1">
    <citation type="submission" date="2025-08" db="UniProtKB">
        <authorList>
            <consortium name="RefSeq"/>
        </authorList>
    </citation>
    <scope>IDENTIFICATION</scope>
</reference>
<dbReference type="PRINTS" id="PR00081">
    <property type="entry name" value="GDHRDH"/>
</dbReference>
<evidence type="ECO:0000313" key="5">
    <source>
        <dbReference type="Proteomes" id="UP001652625"/>
    </source>
</evidence>
<feature type="transmembrane region" description="Helical" evidence="4">
    <location>
        <begin position="6"/>
        <end position="21"/>
    </location>
</feature>
<organism evidence="5 6">
    <name type="scientific">Hydra vulgaris</name>
    <name type="common">Hydra</name>
    <name type="synonym">Hydra attenuata</name>
    <dbReference type="NCBI Taxonomy" id="6087"/>
    <lineage>
        <taxon>Eukaryota</taxon>
        <taxon>Metazoa</taxon>
        <taxon>Cnidaria</taxon>
        <taxon>Hydrozoa</taxon>
        <taxon>Hydroidolina</taxon>
        <taxon>Anthoathecata</taxon>
        <taxon>Aplanulata</taxon>
        <taxon>Hydridae</taxon>
        <taxon>Hydra</taxon>
    </lineage>
</organism>